<sequence>MKMLACLAAILLVVLQTQTDALPVGTEEDPVQEQTGAEDQDVTTHLTQTESPVLETTGPVKNVTCSCRARFCYRQERVEGPCNIFGMKFILCCY</sequence>
<evidence type="ECO:0000256" key="7">
    <source>
        <dbReference type="ARBA" id="ARBA00023022"/>
    </source>
</evidence>
<evidence type="ECO:0000256" key="9">
    <source>
        <dbReference type="SAM" id="MobiDB-lite"/>
    </source>
</evidence>
<feature type="domain" description="Mammalian defensins" evidence="11">
    <location>
        <begin position="65"/>
        <end position="93"/>
    </location>
</feature>
<dbReference type="GO" id="GO:0002227">
    <property type="term" value="P:innate immune response in mucosa"/>
    <property type="evidence" value="ECO:0007669"/>
    <property type="project" value="TreeGrafter"/>
</dbReference>
<accession>L8YI58</accession>
<protein>
    <submittedName>
        <fullName evidence="12">Defensin-7</fullName>
    </submittedName>
</protein>
<dbReference type="EMBL" id="KB359234">
    <property type="protein sequence ID" value="ELV14231.1"/>
    <property type="molecule type" value="Genomic_DNA"/>
</dbReference>
<evidence type="ECO:0000256" key="8">
    <source>
        <dbReference type="ARBA" id="ARBA00023157"/>
    </source>
</evidence>
<dbReference type="GO" id="GO:0031012">
    <property type="term" value="C:extracellular matrix"/>
    <property type="evidence" value="ECO:0007669"/>
    <property type="project" value="TreeGrafter"/>
</dbReference>
<evidence type="ECO:0000256" key="3">
    <source>
        <dbReference type="ARBA" id="ARBA00022525"/>
    </source>
</evidence>
<evidence type="ECO:0000259" key="11">
    <source>
        <dbReference type="PROSITE" id="PS00269"/>
    </source>
</evidence>
<comment type="subcellular location">
    <subcellularLocation>
        <location evidence="1">Secreted</location>
    </subcellularLocation>
</comment>
<keyword evidence="8" id="KW-1015">Disulfide bond</keyword>
<comment type="similarity">
    <text evidence="2">Belongs to the alpha-defensin family.</text>
</comment>
<dbReference type="Pfam" id="PF00879">
    <property type="entry name" value="Defensin_propep"/>
    <property type="match status" value="1"/>
</dbReference>
<proteinExistence type="inferred from homology"/>
<evidence type="ECO:0000256" key="5">
    <source>
        <dbReference type="ARBA" id="ARBA00022729"/>
    </source>
</evidence>
<dbReference type="PANTHER" id="PTHR11876">
    <property type="entry name" value="ALPHA-DEFENSIN 1"/>
    <property type="match status" value="1"/>
</dbReference>
<dbReference type="InterPro" id="IPR002366">
    <property type="entry name" value="Alpha-defensin_N"/>
</dbReference>
<name>L8YI58_TUPCH</name>
<dbReference type="InterPro" id="IPR006081">
    <property type="entry name" value="Alpha-defensin_C"/>
</dbReference>
<evidence type="ECO:0000256" key="2">
    <source>
        <dbReference type="ARBA" id="ARBA00006519"/>
    </source>
</evidence>
<dbReference type="GO" id="GO:0005615">
    <property type="term" value="C:extracellular space"/>
    <property type="evidence" value="ECO:0007669"/>
    <property type="project" value="InterPro"/>
</dbReference>
<dbReference type="SMART" id="SM01418">
    <property type="entry name" value="Defensin_propep"/>
    <property type="match status" value="1"/>
</dbReference>
<dbReference type="Pfam" id="PF00323">
    <property type="entry name" value="Defensin_1"/>
    <property type="match status" value="1"/>
</dbReference>
<dbReference type="SMART" id="SM00048">
    <property type="entry name" value="DEFSN"/>
    <property type="match status" value="1"/>
</dbReference>
<dbReference type="InParanoid" id="L8YI58"/>
<dbReference type="GO" id="GO:0050830">
    <property type="term" value="P:defense response to Gram-positive bacterium"/>
    <property type="evidence" value="ECO:0007669"/>
    <property type="project" value="TreeGrafter"/>
</dbReference>
<dbReference type="Proteomes" id="UP000011518">
    <property type="component" value="Unassembled WGS sequence"/>
</dbReference>
<feature type="compositionally biased region" description="Polar residues" evidence="9">
    <location>
        <begin position="42"/>
        <end position="51"/>
    </location>
</feature>
<dbReference type="GO" id="GO:0061844">
    <property type="term" value="P:antimicrobial humoral immune response mediated by antimicrobial peptide"/>
    <property type="evidence" value="ECO:0007669"/>
    <property type="project" value="TreeGrafter"/>
</dbReference>
<keyword evidence="4" id="KW-0929">Antimicrobial</keyword>
<evidence type="ECO:0000313" key="13">
    <source>
        <dbReference type="Proteomes" id="UP000011518"/>
    </source>
</evidence>
<dbReference type="GO" id="GO:0071222">
    <property type="term" value="P:cellular response to lipopolysaccharide"/>
    <property type="evidence" value="ECO:0007669"/>
    <property type="project" value="TreeGrafter"/>
</dbReference>
<dbReference type="GO" id="GO:0050829">
    <property type="term" value="P:defense response to Gram-negative bacterium"/>
    <property type="evidence" value="ECO:0007669"/>
    <property type="project" value="TreeGrafter"/>
</dbReference>
<dbReference type="AlphaFoldDB" id="L8YI58"/>
<dbReference type="InterPro" id="IPR006080">
    <property type="entry name" value="Beta/alpha-defensin_C"/>
</dbReference>
<feature type="compositionally biased region" description="Acidic residues" evidence="9">
    <location>
        <begin position="26"/>
        <end position="41"/>
    </location>
</feature>
<keyword evidence="5 10" id="KW-0732">Signal</keyword>
<feature type="signal peptide" evidence="10">
    <location>
        <begin position="1"/>
        <end position="21"/>
    </location>
</feature>
<evidence type="ECO:0000256" key="4">
    <source>
        <dbReference type="ARBA" id="ARBA00022529"/>
    </source>
</evidence>
<reference evidence="13" key="2">
    <citation type="journal article" date="2013" name="Nat. Commun.">
        <title>Genome of the Chinese tree shrew.</title>
        <authorList>
            <person name="Fan Y."/>
            <person name="Huang Z.Y."/>
            <person name="Cao C.C."/>
            <person name="Chen C.S."/>
            <person name="Chen Y.X."/>
            <person name="Fan D.D."/>
            <person name="He J."/>
            <person name="Hou H.L."/>
            <person name="Hu L."/>
            <person name="Hu X.T."/>
            <person name="Jiang X.T."/>
            <person name="Lai R."/>
            <person name="Lang Y.S."/>
            <person name="Liang B."/>
            <person name="Liao S.G."/>
            <person name="Mu D."/>
            <person name="Ma Y.Y."/>
            <person name="Niu Y.Y."/>
            <person name="Sun X.Q."/>
            <person name="Xia J.Q."/>
            <person name="Xiao J."/>
            <person name="Xiong Z.Q."/>
            <person name="Xu L."/>
            <person name="Yang L."/>
            <person name="Zhang Y."/>
            <person name="Zhao W."/>
            <person name="Zhao X.D."/>
            <person name="Zheng Y.T."/>
            <person name="Zhou J.M."/>
            <person name="Zhu Y.B."/>
            <person name="Zhang G.J."/>
            <person name="Wang J."/>
            <person name="Yao Y.G."/>
        </authorList>
    </citation>
    <scope>NUCLEOTIDE SEQUENCE [LARGE SCALE GENOMIC DNA]</scope>
</reference>
<dbReference type="GO" id="GO:0019731">
    <property type="term" value="P:antibacterial humoral response"/>
    <property type="evidence" value="ECO:0007669"/>
    <property type="project" value="TreeGrafter"/>
</dbReference>
<evidence type="ECO:0000313" key="12">
    <source>
        <dbReference type="EMBL" id="ELV14231.1"/>
    </source>
</evidence>
<evidence type="ECO:0000256" key="6">
    <source>
        <dbReference type="ARBA" id="ARBA00022940"/>
    </source>
</evidence>
<keyword evidence="6" id="KW-0211">Defensin</keyword>
<reference evidence="13" key="1">
    <citation type="submission" date="2012-07" db="EMBL/GenBank/DDBJ databases">
        <title>Genome of the Chinese tree shrew, a rising model animal genetically related to primates.</title>
        <authorList>
            <person name="Zhang G."/>
            <person name="Fan Y."/>
            <person name="Yao Y."/>
            <person name="Huang Z."/>
        </authorList>
    </citation>
    <scope>NUCLEOTIDE SEQUENCE [LARGE SCALE GENOMIC DNA]</scope>
</reference>
<dbReference type="PIRSF" id="PIRSF001875">
    <property type="entry name" value="Alpha-defensin"/>
    <property type="match status" value="1"/>
</dbReference>
<dbReference type="PROSITE" id="PS00269">
    <property type="entry name" value="DEFENSIN"/>
    <property type="match status" value="1"/>
</dbReference>
<evidence type="ECO:0000256" key="1">
    <source>
        <dbReference type="ARBA" id="ARBA00004613"/>
    </source>
</evidence>
<keyword evidence="7" id="KW-0044">Antibiotic</keyword>
<dbReference type="InterPro" id="IPR016327">
    <property type="entry name" value="Alpha-defensin"/>
</dbReference>
<evidence type="ECO:0000256" key="10">
    <source>
        <dbReference type="SAM" id="SignalP"/>
    </source>
</evidence>
<organism evidence="12 13">
    <name type="scientific">Tupaia chinensis</name>
    <name type="common">Chinese tree shrew</name>
    <name type="synonym">Tupaia belangeri chinensis</name>
    <dbReference type="NCBI Taxonomy" id="246437"/>
    <lineage>
        <taxon>Eukaryota</taxon>
        <taxon>Metazoa</taxon>
        <taxon>Chordata</taxon>
        <taxon>Craniata</taxon>
        <taxon>Vertebrata</taxon>
        <taxon>Euteleostomi</taxon>
        <taxon>Mammalia</taxon>
        <taxon>Eutheria</taxon>
        <taxon>Euarchontoglires</taxon>
        <taxon>Scandentia</taxon>
        <taxon>Tupaiidae</taxon>
        <taxon>Tupaia</taxon>
    </lineage>
</organism>
<dbReference type="STRING" id="246437.L8YI58"/>
<feature type="chain" id="PRO_5003999073" evidence="10">
    <location>
        <begin position="22"/>
        <end position="94"/>
    </location>
</feature>
<gene>
    <name evidence="12" type="ORF">TREES_T100016348</name>
</gene>
<keyword evidence="13" id="KW-1185">Reference proteome</keyword>
<dbReference type="GO" id="GO:0051673">
    <property type="term" value="P:disruption of plasma membrane integrity in another organism"/>
    <property type="evidence" value="ECO:0007669"/>
    <property type="project" value="TreeGrafter"/>
</dbReference>
<feature type="region of interest" description="Disordered" evidence="9">
    <location>
        <begin position="24"/>
        <end position="53"/>
    </location>
</feature>
<dbReference type="PANTHER" id="PTHR11876:SF28">
    <property type="entry name" value="ALPHA-DEFENSIN 1"/>
    <property type="match status" value="1"/>
</dbReference>
<keyword evidence="3" id="KW-0964">Secreted</keyword>